<keyword evidence="3" id="KW-1185">Reference proteome</keyword>
<feature type="compositionally biased region" description="Polar residues" evidence="1">
    <location>
        <begin position="796"/>
        <end position="808"/>
    </location>
</feature>
<dbReference type="EMBL" id="JASJQH010006908">
    <property type="protein sequence ID" value="KAK9727896.1"/>
    <property type="molecule type" value="Genomic_DNA"/>
</dbReference>
<feature type="compositionally biased region" description="Basic and acidic residues" evidence="1">
    <location>
        <begin position="228"/>
        <end position="284"/>
    </location>
</feature>
<feature type="region of interest" description="Disordered" evidence="1">
    <location>
        <begin position="205"/>
        <end position="478"/>
    </location>
</feature>
<feature type="compositionally biased region" description="Polar residues" evidence="1">
    <location>
        <begin position="123"/>
        <end position="138"/>
    </location>
</feature>
<feature type="compositionally biased region" description="Basic and acidic residues" evidence="1">
    <location>
        <begin position="523"/>
        <end position="537"/>
    </location>
</feature>
<name>A0ABR2W9L4_9FUNG</name>
<feature type="compositionally biased region" description="Basic and acidic residues" evidence="1">
    <location>
        <begin position="855"/>
        <end position="889"/>
    </location>
</feature>
<feature type="region of interest" description="Disordered" evidence="1">
    <location>
        <begin position="511"/>
        <end position="1135"/>
    </location>
</feature>
<comment type="caution">
    <text evidence="2">The sequence shown here is derived from an EMBL/GenBank/DDBJ whole genome shotgun (WGS) entry which is preliminary data.</text>
</comment>
<reference evidence="2 3" key="1">
    <citation type="submission" date="2023-04" db="EMBL/GenBank/DDBJ databases">
        <title>Genome of Basidiobolus ranarum AG-B5.</title>
        <authorList>
            <person name="Stajich J.E."/>
            <person name="Carter-House D."/>
            <person name="Gryganskyi A."/>
        </authorList>
    </citation>
    <scope>NUCLEOTIDE SEQUENCE [LARGE SCALE GENOMIC DNA]</scope>
    <source>
        <strain evidence="2 3">AG-B5</strain>
    </source>
</reference>
<feature type="compositionally biased region" description="Basic residues" evidence="1">
    <location>
        <begin position="428"/>
        <end position="438"/>
    </location>
</feature>
<feature type="compositionally biased region" description="Basic and acidic residues" evidence="1">
    <location>
        <begin position="1069"/>
        <end position="1090"/>
    </location>
</feature>
<feature type="compositionally biased region" description="Basic and acidic residues" evidence="1">
    <location>
        <begin position="155"/>
        <end position="165"/>
    </location>
</feature>
<gene>
    <name evidence="2" type="ORF">K7432_001463</name>
</gene>
<feature type="compositionally biased region" description="Basic and acidic residues" evidence="1">
    <location>
        <begin position="809"/>
        <end position="829"/>
    </location>
</feature>
<feature type="compositionally biased region" description="Basic and acidic residues" evidence="1">
    <location>
        <begin position="778"/>
        <end position="795"/>
    </location>
</feature>
<feature type="region of interest" description="Disordered" evidence="1">
    <location>
        <begin position="123"/>
        <end position="165"/>
    </location>
</feature>
<feature type="compositionally biased region" description="Basic and acidic residues" evidence="1">
    <location>
        <begin position="898"/>
        <end position="911"/>
    </location>
</feature>
<dbReference type="Proteomes" id="UP001479436">
    <property type="component" value="Unassembled WGS sequence"/>
</dbReference>
<feature type="compositionally biased region" description="Polar residues" evidence="1">
    <location>
        <begin position="1104"/>
        <end position="1132"/>
    </location>
</feature>
<organism evidence="2 3">
    <name type="scientific">Basidiobolus ranarum</name>
    <dbReference type="NCBI Taxonomy" id="34480"/>
    <lineage>
        <taxon>Eukaryota</taxon>
        <taxon>Fungi</taxon>
        <taxon>Fungi incertae sedis</taxon>
        <taxon>Zoopagomycota</taxon>
        <taxon>Entomophthoromycotina</taxon>
        <taxon>Basidiobolomycetes</taxon>
        <taxon>Basidiobolales</taxon>
        <taxon>Basidiobolaceae</taxon>
        <taxon>Basidiobolus</taxon>
    </lineage>
</organism>
<evidence type="ECO:0000256" key="1">
    <source>
        <dbReference type="SAM" id="MobiDB-lite"/>
    </source>
</evidence>
<feature type="compositionally biased region" description="Basic and acidic residues" evidence="1">
    <location>
        <begin position="979"/>
        <end position="1021"/>
    </location>
</feature>
<feature type="compositionally biased region" description="Low complexity" evidence="1">
    <location>
        <begin position="1091"/>
        <end position="1101"/>
    </location>
</feature>
<feature type="compositionally biased region" description="Basic and acidic residues" evidence="1">
    <location>
        <begin position="379"/>
        <end position="427"/>
    </location>
</feature>
<feature type="compositionally biased region" description="Polar residues" evidence="1">
    <location>
        <begin position="306"/>
        <end position="317"/>
    </location>
</feature>
<protein>
    <submittedName>
        <fullName evidence="2">Uncharacterized protein</fullName>
    </submittedName>
</protein>
<feature type="compositionally biased region" description="Low complexity" evidence="1">
    <location>
        <begin position="670"/>
        <end position="687"/>
    </location>
</feature>
<feature type="compositionally biased region" description="Basic and acidic residues" evidence="1">
    <location>
        <begin position="930"/>
        <end position="944"/>
    </location>
</feature>
<feature type="compositionally biased region" description="Basic and acidic residues" evidence="1">
    <location>
        <begin position="348"/>
        <end position="362"/>
    </location>
</feature>
<proteinExistence type="predicted"/>
<evidence type="ECO:0000313" key="3">
    <source>
        <dbReference type="Proteomes" id="UP001479436"/>
    </source>
</evidence>
<evidence type="ECO:0000313" key="2">
    <source>
        <dbReference type="EMBL" id="KAK9727896.1"/>
    </source>
</evidence>
<accession>A0ABR2W9L4</accession>
<feature type="compositionally biased region" description="Basic and acidic residues" evidence="1">
    <location>
        <begin position="838"/>
        <end position="847"/>
    </location>
</feature>
<feature type="compositionally biased region" description="Basic and acidic residues" evidence="1">
    <location>
        <begin position="713"/>
        <end position="749"/>
    </location>
</feature>
<sequence length="1400" mass="158998">MTSHHEPKSFLDINEPHKLADSFRSRHVHFKGLFASLSKDATETRRDAVEKTKEVAEREAKIFSRAIQCVEKFGWPLPYHPYVKDNNMDAAQYFTQIPIPQGGDSYSSTPNLMSPHPSQIISVSQASPNRDSPSQSVRANFREKSSHMRSSSNRPDSRRRVENPQTKEDIDLVITGLMEAIAKIKSIPKFTEFSIPTAKAGKTFVKTEPRKTTQSNEREEGEASDDDIYAKGDSKDGEKVEVASKHNGHSDDAKKTPDDSIESNDKVEDIKSEKPKSRSKRLLEEVDSESDAANKRPKTSGKRGPSTKQSDSGTISSFEKPRSVPKSKPMSLPEDKYSTSKSLVVELKYPDKGNGAKRDAVPKRKNRGSYSSSDESDVDSEKDGKSRRSKPSKDLKYDEERKSSRKEKPGRNQLVESDRNTDTEAKRSKLPVKSKASSRKSQYTDSELDSDVDVRPKKNSKPRKSVEQYPDDSEINTDLNLKIKAAKAARRSQNEESDLDPEIGLKIKKLKSSKANAAAKSNRHCDSDIESDIDFRIKKIKANRSGRKVDTDSDYELQRRRRSSADPASKKIKSEYSMDDDLSATTKSDSKPKRSVSSRSPRATKPLKRSSSTASYSDESEAEKTGVFAIPDVEKRSNTSKGNGRPNVKDVVDDYSDQKPGSRRSRDANIDGSSDSIKSKSTQSSNTRRTKDNDTSESFSEPSKIKPAASARRSKEVDLDHASESSKLKLSRRPKETDVPESPSRDRVSRSSASRKSKEDDSEDERLSHRSSTRKSRRDSPPARDRRIERNELSKSKQSGEAVSSPIRNNKDDKKRLKPEDVSSRERSRLSVGSQNRKSREDSDSNSRNRNLTLSKDRSRSRSVERRETDLQERERSSSMDKRGDRLDRSSSTLSEKSSLRDRQGNRESRTQRRPSPSRSRSPVRRSRDHSRDSRLSDRYEKNSQADNSSTHLKPNDEKYSLKPASVADKKASGVRSRGGRDNNEPDDRRSNRSKDESRDNTDIEDRRSNRPKDEADEQHAKPRPNLSESQMAENKTRESAELSIPKKTMSLADYRKQKPGAKSSHPVNPKDDSFKEVNSENDSSKEKSEAASLSKSTELSPESVKSSGSGAPTLFSVNTPTPQQKTPSRDNVYTPMRELGSSAYKPTTAEIEYHRIEYVRYNNLARDYKRKAVENAESGNSKRVKESTPQFLASLYAFIRSIACFQVSRHGSYKECISHWESLDEFMAYTRRKLRIENYTDLNALCAKIDALINLRIVRLRQAYCNDILMSKNLRKLSTNKEEQIRLKVFNDVANQCGRQKDTMDRVHRKWTEGEQIFTIERLEARFPITYRKCHGPEKTLKWPLLQDPNFDDLLKFADSVFDEYLEKHNITFEALPFEVNEYDPENYKNKDEKEKEAS</sequence>